<evidence type="ECO:0000313" key="1">
    <source>
        <dbReference type="EMBL" id="ETN81273.1"/>
    </source>
</evidence>
<protein>
    <submittedName>
        <fullName evidence="1">Uncharacterized protein</fullName>
    </submittedName>
</protein>
<dbReference type="EMBL" id="KI658787">
    <property type="protein sequence ID" value="ETN81273.1"/>
    <property type="molecule type" value="Genomic_DNA"/>
</dbReference>
<evidence type="ECO:0000313" key="2">
    <source>
        <dbReference type="Proteomes" id="UP000053676"/>
    </source>
</evidence>
<dbReference type="AlphaFoldDB" id="W2THK2"/>
<accession>W2THK2</accession>
<dbReference type="Proteomes" id="UP000053676">
    <property type="component" value="Unassembled WGS sequence"/>
</dbReference>
<dbReference type="OrthoDB" id="5827637at2759"/>
<organism evidence="1 2">
    <name type="scientific">Necator americanus</name>
    <name type="common">Human hookworm</name>
    <dbReference type="NCBI Taxonomy" id="51031"/>
    <lineage>
        <taxon>Eukaryota</taxon>
        <taxon>Metazoa</taxon>
        <taxon>Ecdysozoa</taxon>
        <taxon>Nematoda</taxon>
        <taxon>Chromadorea</taxon>
        <taxon>Rhabditida</taxon>
        <taxon>Rhabditina</taxon>
        <taxon>Rhabditomorpha</taxon>
        <taxon>Strongyloidea</taxon>
        <taxon>Ancylostomatidae</taxon>
        <taxon>Bunostominae</taxon>
        <taxon>Necator</taxon>
    </lineage>
</organism>
<dbReference type="KEGG" id="nai:NECAME_17922"/>
<keyword evidence="2" id="KW-1185">Reference proteome</keyword>
<proteinExistence type="predicted"/>
<sequence>MCACVIFLYEESSWFCRLGSEPKDDQTNRLQFLREFPWYANESCDQIFYKNVKCWFNIEGTETLKDRKSMASYFVSDIRVLRKCE</sequence>
<reference evidence="2" key="1">
    <citation type="journal article" date="2014" name="Nat. Genet.">
        <title>Genome of the human hookworm Necator americanus.</title>
        <authorList>
            <person name="Tang Y.T."/>
            <person name="Gao X."/>
            <person name="Rosa B.A."/>
            <person name="Abubucker S."/>
            <person name="Hallsworth-Pepin K."/>
            <person name="Martin J."/>
            <person name="Tyagi R."/>
            <person name="Heizer E."/>
            <person name="Zhang X."/>
            <person name="Bhonagiri-Palsikar V."/>
            <person name="Minx P."/>
            <person name="Warren W.C."/>
            <person name="Wang Q."/>
            <person name="Zhan B."/>
            <person name="Hotez P.J."/>
            <person name="Sternberg P.W."/>
            <person name="Dougall A."/>
            <person name="Gaze S.T."/>
            <person name="Mulvenna J."/>
            <person name="Sotillo J."/>
            <person name="Ranganathan S."/>
            <person name="Rabelo E.M."/>
            <person name="Wilson R.K."/>
            <person name="Felgner P.L."/>
            <person name="Bethony J."/>
            <person name="Hawdon J.M."/>
            <person name="Gasser R.B."/>
            <person name="Loukas A."/>
            <person name="Mitreva M."/>
        </authorList>
    </citation>
    <scope>NUCLEOTIDE SEQUENCE [LARGE SCALE GENOMIC DNA]</scope>
</reference>
<name>W2THK2_NECAM</name>
<gene>
    <name evidence="1" type="ORF">NECAME_17922</name>
</gene>